<protein>
    <submittedName>
        <fullName evidence="1">Uncharacterized protein</fullName>
    </submittedName>
</protein>
<sequence length="81" mass="9346">MTRHHSGLITITSGSYSRKQRLTLVTDLQNHQRQLNQAVSRIGQYHASIVDDIQMDKSSILMIEDFFKSSFLDENFTSIML</sequence>
<dbReference type="Proteomes" id="UP000054632">
    <property type="component" value="Unassembled WGS sequence"/>
</dbReference>
<evidence type="ECO:0000313" key="2">
    <source>
        <dbReference type="Proteomes" id="UP000054632"/>
    </source>
</evidence>
<name>A0A0V1E734_TRIPS</name>
<gene>
    <name evidence="1" type="ORF">T4A_10163</name>
</gene>
<dbReference type="EMBL" id="JYDR01000088">
    <property type="protein sequence ID" value="KRY69563.1"/>
    <property type="molecule type" value="Genomic_DNA"/>
</dbReference>
<organism evidence="1 2">
    <name type="scientific">Trichinella pseudospiralis</name>
    <name type="common">Parasitic roundworm</name>
    <dbReference type="NCBI Taxonomy" id="6337"/>
    <lineage>
        <taxon>Eukaryota</taxon>
        <taxon>Metazoa</taxon>
        <taxon>Ecdysozoa</taxon>
        <taxon>Nematoda</taxon>
        <taxon>Enoplea</taxon>
        <taxon>Dorylaimia</taxon>
        <taxon>Trichinellida</taxon>
        <taxon>Trichinellidae</taxon>
        <taxon>Trichinella</taxon>
    </lineage>
</organism>
<comment type="caution">
    <text evidence="1">The sequence shown here is derived from an EMBL/GenBank/DDBJ whole genome shotgun (WGS) entry which is preliminary data.</text>
</comment>
<accession>A0A0V1E734</accession>
<evidence type="ECO:0000313" key="1">
    <source>
        <dbReference type="EMBL" id="KRY69563.1"/>
    </source>
</evidence>
<reference evidence="1 2" key="1">
    <citation type="submission" date="2015-01" db="EMBL/GenBank/DDBJ databases">
        <title>Evolution of Trichinella species and genotypes.</title>
        <authorList>
            <person name="Korhonen P.K."/>
            <person name="Edoardo P."/>
            <person name="Giuseppe L.R."/>
            <person name="Gasser R.B."/>
        </authorList>
    </citation>
    <scope>NUCLEOTIDE SEQUENCE [LARGE SCALE GENOMIC DNA]</scope>
    <source>
        <strain evidence="1">ISS13</strain>
    </source>
</reference>
<dbReference type="AlphaFoldDB" id="A0A0V1E734"/>
<proteinExistence type="predicted"/>